<keyword evidence="1" id="KW-1133">Transmembrane helix</keyword>
<evidence type="ECO:0000256" key="1">
    <source>
        <dbReference type="SAM" id="Phobius"/>
    </source>
</evidence>
<evidence type="ECO:0000313" key="3">
    <source>
        <dbReference type="Proteomes" id="UP000006512"/>
    </source>
</evidence>
<accession>F4QJ10</accession>
<dbReference type="RefSeq" id="WP_006272261.1">
    <property type="nucleotide sequence ID" value="NZ_GL883077.1"/>
</dbReference>
<name>F4QJ10_9CAUL</name>
<dbReference type="HOGENOM" id="CLU_2784910_0_0_5"/>
<dbReference type="STRING" id="715226.ABI_15130"/>
<feature type="transmembrane region" description="Helical" evidence="1">
    <location>
        <begin position="6"/>
        <end position="28"/>
    </location>
</feature>
<dbReference type="EMBL" id="GL883077">
    <property type="protein sequence ID" value="EGF93073.1"/>
    <property type="molecule type" value="Genomic_DNA"/>
</dbReference>
<keyword evidence="3" id="KW-1185">Reference proteome</keyword>
<feature type="transmembrane region" description="Helical" evidence="1">
    <location>
        <begin position="49"/>
        <end position="67"/>
    </location>
</feature>
<organism evidence="2 3">
    <name type="scientific">Asticcacaulis biprosthecium C19</name>
    <dbReference type="NCBI Taxonomy" id="715226"/>
    <lineage>
        <taxon>Bacteria</taxon>
        <taxon>Pseudomonadati</taxon>
        <taxon>Pseudomonadota</taxon>
        <taxon>Alphaproteobacteria</taxon>
        <taxon>Caulobacterales</taxon>
        <taxon>Caulobacteraceae</taxon>
        <taxon>Asticcacaulis</taxon>
    </lineage>
</organism>
<dbReference type="AlphaFoldDB" id="F4QJ10"/>
<proteinExistence type="predicted"/>
<sequence length="68" mass="7323">MLILTLIAATTGITALAVLMSLATIYHIGKCNEANRTKNGGGYWYYIKAVTWFWVASAVFYGVFGGAA</sequence>
<protein>
    <submittedName>
        <fullName evidence="2">Putative membrane protein</fullName>
    </submittedName>
</protein>
<keyword evidence="1" id="KW-0472">Membrane</keyword>
<evidence type="ECO:0000313" key="2">
    <source>
        <dbReference type="EMBL" id="EGF93073.1"/>
    </source>
</evidence>
<keyword evidence="1" id="KW-0812">Transmembrane</keyword>
<dbReference type="Proteomes" id="UP000006512">
    <property type="component" value="Unassembled WGS sequence"/>
</dbReference>
<gene>
    <name evidence="2" type="ORF">ABI_15130</name>
</gene>
<dbReference type="OrthoDB" id="9991442at2"/>
<reference evidence="3" key="1">
    <citation type="submission" date="2011-03" db="EMBL/GenBank/DDBJ databases">
        <title>Draft genome sequence of Brevundimonas diminuta.</title>
        <authorList>
            <person name="Brown P.J.B."/>
            <person name="Buechlein A."/>
            <person name="Hemmerich C."/>
            <person name="Brun Y.V."/>
        </authorList>
    </citation>
    <scope>NUCLEOTIDE SEQUENCE [LARGE SCALE GENOMIC DNA]</scope>
    <source>
        <strain evidence="3">C19</strain>
    </source>
</reference>